<dbReference type="Pfam" id="PF01867">
    <property type="entry name" value="Cas_Cas1"/>
    <property type="match status" value="1"/>
</dbReference>
<dbReference type="GO" id="GO:0004519">
    <property type="term" value="F:endonuclease activity"/>
    <property type="evidence" value="ECO:0007669"/>
    <property type="project" value="UniProtKB-KW"/>
</dbReference>
<evidence type="ECO:0000313" key="11">
    <source>
        <dbReference type="EMBL" id="EDT46766.1"/>
    </source>
</evidence>
<proteinExistence type="inferred from homology"/>
<accession>A0ABM9XBZ2</accession>
<dbReference type="InterPro" id="IPR002729">
    <property type="entry name" value="CRISPR-assoc_Cas1"/>
</dbReference>
<sequence length="304" mass="35198">MMTWRVVHVNQSEKMHLKLDNIVIKKQGEEYTIPLSDISIIVAEGGDTVVTLRLLSALSKFNIALIVCDNEHLPTGIYHAPNGHSRAYKRLQKQLEWSQEQKDKLWQIVTYFKINNQQDVLSLFERDIDAIQLLADYKDHIELGDKTNREGHAAKVYFNELFGKKFTRVTQQEADVINAGLNYGYAILRAQMARIVEGYGLNPLVGIFHKNEYNQFNLVDDLMEPFRQIVDVWVYQNLRDKEYLKYEYRLALTNLLNAKIKYGNENCTVTGAMDKYVQGFIKCIDKKDTSKFFCPVVSSLELES</sequence>
<dbReference type="NCBIfam" id="TIGR00287">
    <property type="entry name" value="cas1"/>
    <property type="match status" value="1"/>
</dbReference>
<keyword evidence="6 10" id="KW-0051">Antiviral defense</keyword>
<dbReference type="Proteomes" id="UP000005602">
    <property type="component" value="Unassembled WGS sequence"/>
</dbReference>
<evidence type="ECO:0000256" key="1">
    <source>
        <dbReference type="ARBA" id="ARBA00022722"/>
    </source>
</evidence>
<keyword evidence="4 10" id="KW-0378">Hydrolase</keyword>
<evidence type="ECO:0000256" key="7">
    <source>
        <dbReference type="ARBA" id="ARBA00023125"/>
    </source>
</evidence>
<keyword evidence="3 10" id="KW-0255">Endonuclease</keyword>
<comment type="cofactor">
    <cofactor evidence="10">
        <name>Mg(2+)</name>
        <dbReference type="ChEBI" id="CHEBI:18420"/>
    </cofactor>
    <cofactor evidence="10">
        <name>Mn(2+)</name>
        <dbReference type="ChEBI" id="CHEBI:29035"/>
    </cofactor>
</comment>
<dbReference type="PANTHER" id="PTHR34353">
    <property type="entry name" value="CRISPR-ASSOCIATED ENDONUCLEASE CAS1 1"/>
    <property type="match status" value="1"/>
</dbReference>
<comment type="subunit">
    <text evidence="9 10">Homodimer, forms a heterotetramer with a Cas2 homodimer.</text>
</comment>
<dbReference type="EMBL" id="ABJK02000022">
    <property type="protein sequence ID" value="EDT46766.1"/>
    <property type="molecule type" value="Genomic_DNA"/>
</dbReference>
<evidence type="ECO:0000256" key="9">
    <source>
        <dbReference type="ARBA" id="ARBA00038592"/>
    </source>
</evidence>
<reference evidence="11" key="2">
    <citation type="submission" date="2013-09" db="EMBL/GenBank/DDBJ databases">
        <title>Draft genome sequence of Streptococcus infantarius subsp. infantarius ATCC BAA-102.</title>
        <authorList>
            <person name="Sudarsanam P."/>
            <person name="Ley R."/>
            <person name="Guruge J."/>
            <person name="Turnbaugh P.J."/>
            <person name="Mahowald M."/>
            <person name="Liep D."/>
            <person name="Gordon J."/>
        </authorList>
    </citation>
    <scope>NUCLEOTIDE SEQUENCE</scope>
    <source>
        <strain evidence="11">ATCC BAA-102</strain>
    </source>
</reference>
<dbReference type="HAMAP" id="MF_01470">
    <property type="entry name" value="Cas1"/>
    <property type="match status" value="1"/>
</dbReference>
<keyword evidence="7 10" id="KW-0238">DNA-binding</keyword>
<dbReference type="Gene3D" id="1.20.120.920">
    <property type="entry name" value="CRISPR-associated endonuclease Cas1, C-terminal domain"/>
    <property type="match status" value="1"/>
</dbReference>
<feature type="binding site" evidence="10">
    <location>
        <position position="209"/>
    </location>
    <ligand>
        <name>Mn(2+)</name>
        <dbReference type="ChEBI" id="CHEBI:29035"/>
    </ligand>
</feature>
<keyword evidence="5 10" id="KW-0460">Magnesium</keyword>
<dbReference type="InterPro" id="IPR050646">
    <property type="entry name" value="Cas1"/>
</dbReference>
<organism evidence="11 12">
    <name type="scientific">Streptococcus infantarius subsp. infantarius ATCC BAA-102</name>
    <dbReference type="NCBI Taxonomy" id="471872"/>
    <lineage>
        <taxon>Bacteria</taxon>
        <taxon>Bacillati</taxon>
        <taxon>Bacillota</taxon>
        <taxon>Bacilli</taxon>
        <taxon>Lactobacillales</taxon>
        <taxon>Streptococcaceae</taxon>
        <taxon>Streptococcus</taxon>
    </lineage>
</organism>
<dbReference type="InterPro" id="IPR019855">
    <property type="entry name" value="CRISPR-assoc_Cas1_NMENI"/>
</dbReference>
<evidence type="ECO:0000256" key="4">
    <source>
        <dbReference type="ARBA" id="ARBA00022801"/>
    </source>
</evidence>
<keyword evidence="2 10" id="KW-0479">Metal-binding</keyword>
<comment type="caution">
    <text evidence="11">The sequence shown here is derived from an EMBL/GenBank/DDBJ whole genome shotgun (WGS) entry which is preliminary data.</text>
</comment>
<gene>
    <name evidence="10 11" type="primary">cas1</name>
    <name evidence="11" type="ORF">STRINF_01770</name>
</gene>
<reference evidence="11" key="1">
    <citation type="submission" date="2008-03" db="EMBL/GenBank/DDBJ databases">
        <authorList>
            <person name="Fulton L."/>
            <person name="Clifton S."/>
            <person name="Fulton B."/>
            <person name="Xu J."/>
            <person name="Minx P."/>
            <person name="Pepin K.H."/>
            <person name="Johnson M."/>
            <person name="Thiruvilangam P."/>
            <person name="Bhonagiri V."/>
            <person name="Nash W.E."/>
            <person name="Mardis E.R."/>
            <person name="Wilson R.K."/>
        </authorList>
    </citation>
    <scope>NUCLEOTIDE SEQUENCE [LARGE SCALE GENOMIC DNA]</scope>
    <source>
        <strain evidence="11">ATCC BAA-102</strain>
    </source>
</reference>
<dbReference type="InterPro" id="IPR042206">
    <property type="entry name" value="CRISPR-assoc_Cas1_C"/>
</dbReference>
<evidence type="ECO:0000256" key="6">
    <source>
        <dbReference type="ARBA" id="ARBA00023118"/>
    </source>
</evidence>
<dbReference type="CDD" id="cd09720">
    <property type="entry name" value="Cas1_II"/>
    <property type="match status" value="1"/>
</dbReference>
<name>A0ABM9XBZ2_9STRE</name>
<comment type="similarity">
    <text evidence="10">Belongs to the CRISPR-associated endonuclease Cas1 family.</text>
</comment>
<feature type="binding site" evidence="10">
    <location>
        <position position="224"/>
    </location>
    <ligand>
        <name>Mn(2+)</name>
        <dbReference type="ChEBI" id="CHEBI:29035"/>
    </ligand>
</feature>
<dbReference type="EC" id="3.1.-.-" evidence="10"/>
<evidence type="ECO:0000313" key="12">
    <source>
        <dbReference type="Proteomes" id="UP000005602"/>
    </source>
</evidence>
<feature type="binding site" evidence="10">
    <location>
        <position position="150"/>
    </location>
    <ligand>
        <name>Mn(2+)</name>
        <dbReference type="ChEBI" id="CHEBI:29035"/>
    </ligand>
</feature>
<comment type="function">
    <text evidence="10">CRISPR (clustered regularly interspaced short palindromic repeat), is an adaptive immune system that provides protection against mobile genetic elements (viruses, transposable elements and conjugative plasmids). CRISPR clusters contain spacers, sequences complementary to antecedent mobile elements, and target invading nucleic acids. CRISPR clusters are transcribed and processed into CRISPR RNA (crRNA). Acts as a dsDNA endonuclease. Involved in the integration of spacer DNA into the CRISPR cassette.</text>
</comment>
<dbReference type="PANTHER" id="PTHR34353:SF2">
    <property type="entry name" value="CRISPR-ASSOCIATED ENDONUCLEASE CAS1 1"/>
    <property type="match status" value="1"/>
</dbReference>
<keyword evidence="8 10" id="KW-0464">Manganese</keyword>
<keyword evidence="12" id="KW-1185">Reference proteome</keyword>
<evidence type="ECO:0000256" key="2">
    <source>
        <dbReference type="ARBA" id="ARBA00022723"/>
    </source>
</evidence>
<keyword evidence="1 10" id="KW-0540">Nuclease</keyword>
<evidence type="ECO:0000256" key="3">
    <source>
        <dbReference type="ARBA" id="ARBA00022759"/>
    </source>
</evidence>
<evidence type="ECO:0000256" key="8">
    <source>
        <dbReference type="ARBA" id="ARBA00023211"/>
    </source>
</evidence>
<dbReference type="NCBIfam" id="TIGR03639">
    <property type="entry name" value="cas1_NMENI"/>
    <property type="match status" value="1"/>
</dbReference>
<evidence type="ECO:0000256" key="5">
    <source>
        <dbReference type="ARBA" id="ARBA00022842"/>
    </source>
</evidence>
<protein>
    <recommendedName>
        <fullName evidence="10">CRISPR-associated endonuclease Cas1</fullName>
        <ecNumber evidence="10">3.1.-.-</ecNumber>
    </recommendedName>
</protein>
<evidence type="ECO:0000256" key="10">
    <source>
        <dbReference type="HAMAP-Rule" id="MF_01470"/>
    </source>
</evidence>